<protein>
    <submittedName>
        <fullName evidence="1">Uncharacterized protein</fullName>
    </submittedName>
</protein>
<evidence type="ECO:0000313" key="2">
    <source>
        <dbReference type="Proteomes" id="UP000007151"/>
    </source>
</evidence>
<dbReference type="InParanoid" id="A0A212FDC4"/>
<dbReference type="EMBL" id="AGBW02009076">
    <property type="protein sequence ID" value="OWR51732.1"/>
    <property type="molecule type" value="Genomic_DNA"/>
</dbReference>
<proteinExistence type="predicted"/>
<keyword evidence="2" id="KW-1185">Reference proteome</keyword>
<name>A0A212FDC4_DANPL</name>
<accession>A0A212FDC4</accession>
<evidence type="ECO:0000313" key="1">
    <source>
        <dbReference type="EMBL" id="OWR51732.1"/>
    </source>
</evidence>
<dbReference type="AlphaFoldDB" id="A0A212FDC4"/>
<dbReference type="KEGG" id="dpl:KGM_207673"/>
<reference evidence="1 2" key="1">
    <citation type="journal article" date="2011" name="Cell">
        <title>The monarch butterfly genome yields insights into long-distance migration.</title>
        <authorList>
            <person name="Zhan S."/>
            <person name="Merlin C."/>
            <person name="Boore J.L."/>
            <person name="Reppert S.M."/>
        </authorList>
    </citation>
    <scope>NUCLEOTIDE SEQUENCE [LARGE SCALE GENOMIC DNA]</scope>
    <source>
        <strain evidence="1">F-2</strain>
    </source>
</reference>
<organism evidence="1 2">
    <name type="scientific">Danaus plexippus plexippus</name>
    <dbReference type="NCBI Taxonomy" id="278856"/>
    <lineage>
        <taxon>Eukaryota</taxon>
        <taxon>Metazoa</taxon>
        <taxon>Ecdysozoa</taxon>
        <taxon>Arthropoda</taxon>
        <taxon>Hexapoda</taxon>
        <taxon>Insecta</taxon>
        <taxon>Pterygota</taxon>
        <taxon>Neoptera</taxon>
        <taxon>Endopterygota</taxon>
        <taxon>Lepidoptera</taxon>
        <taxon>Glossata</taxon>
        <taxon>Ditrysia</taxon>
        <taxon>Papilionoidea</taxon>
        <taxon>Nymphalidae</taxon>
        <taxon>Danainae</taxon>
        <taxon>Danaini</taxon>
        <taxon>Danaina</taxon>
        <taxon>Danaus</taxon>
        <taxon>Danaus</taxon>
    </lineage>
</organism>
<sequence>MCGRHVPVSSVVVFYYTPQTYGTEKQFTLSKERMTWRFPENVFSNQMFSYYGIYLAWSESFYPIKSKFKIEAVSNWAQMTWISGHLDSN</sequence>
<dbReference type="Proteomes" id="UP000007151">
    <property type="component" value="Unassembled WGS sequence"/>
</dbReference>
<comment type="caution">
    <text evidence="1">The sequence shown here is derived from an EMBL/GenBank/DDBJ whole genome shotgun (WGS) entry which is preliminary data.</text>
</comment>
<gene>
    <name evidence="1" type="ORF">KGM_207673</name>
</gene>